<name>A0A6J4UWL8_9BACT</name>
<dbReference type="SMART" id="SM00506">
    <property type="entry name" value="A1pp"/>
    <property type="match status" value="1"/>
</dbReference>
<accession>A0A6J4UWL8</accession>
<dbReference type="Pfam" id="PF01661">
    <property type="entry name" value="Macro"/>
    <property type="match status" value="1"/>
</dbReference>
<feature type="domain" description="Macro" evidence="1">
    <location>
        <begin position="8"/>
        <end position="192"/>
    </location>
</feature>
<organism evidence="2">
    <name type="scientific">uncultured Thermomicrobiales bacterium</name>
    <dbReference type="NCBI Taxonomy" id="1645740"/>
    <lineage>
        <taxon>Bacteria</taxon>
        <taxon>Pseudomonadati</taxon>
        <taxon>Thermomicrobiota</taxon>
        <taxon>Thermomicrobia</taxon>
        <taxon>Thermomicrobiales</taxon>
        <taxon>environmental samples</taxon>
    </lineage>
</organism>
<protein>
    <recommendedName>
        <fullName evidence="1">Macro domain-containing protein</fullName>
    </recommendedName>
</protein>
<gene>
    <name evidence="2" type="ORF">AVDCRST_MAG43-1996</name>
</gene>
<proteinExistence type="predicted"/>
<dbReference type="Gene3D" id="3.40.220.10">
    <property type="entry name" value="Leucine Aminopeptidase, subunit E, domain 1"/>
    <property type="match status" value="1"/>
</dbReference>
<evidence type="ECO:0000259" key="1">
    <source>
        <dbReference type="PROSITE" id="PS51154"/>
    </source>
</evidence>
<dbReference type="InterPro" id="IPR002589">
    <property type="entry name" value="Macro_dom"/>
</dbReference>
<dbReference type="AlphaFoldDB" id="A0A6J4UWL8"/>
<dbReference type="InterPro" id="IPR043472">
    <property type="entry name" value="Macro_dom-like"/>
</dbReference>
<evidence type="ECO:0000313" key="2">
    <source>
        <dbReference type="EMBL" id="CAA9561962.1"/>
    </source>
</evidence>
<dbReference type="PROSITE" id="PS51154">
    <property type="entry name" value="MACRO"/>
    <property type="match status" value="1"/>
</dbReference>
<sequence length="200" mass="21651">MVQPAIPIDGQVGVRFGRTMVVTSHADVFNHQVEAIVCPANRRGVMGAGIAGTLRLAGGIEIEREAMALAPLTIGTAIVTTSGSLSGRGVRCIIHAIVSDALGAPTRKDIVAHATASALEQADRQRVRSVLIPRLGSGLGPGRLPGTTVTEVMLEEIIAHLRRFRSRIDTIVLHQPDRRESEFVREALEEARRLFWEVRD</sequence>
<dbReference type="EMBL" id="CADCWI010000096">
    <property type="protein sequence ID" value="CAA9561962.1"/>
    <property type="molecule type" value="Genomic_DNA"/>
</dbReference>
<reference evidence="2" key="1">
    <citation type="submission" date="2020-02" db="EMBL/GenBank/DDBJ databases">
        <authorList>
            <person name="Meier V. D."/>
        </authorList>
    </citation>
    <scope>NUCLEOTIDE SEQUENCE</scope>
    <source>
        <strain evidence="2">AVDCRST_MAG43</strain>
    </source>
</reference>
<dbReference type="SUPFAM" id="SSF52949">
    <property type="entry name" value="Macro domain-like"/>
    <property type="match status" value="1"/>
</dbReference>